<comment type="caution">
    <text evidence="13">The sequence shown here is derived from an EMBL/GenBank/DDBJ whole genome shotgun (WGS) entry which is preliminary data.</text>
</comment>
<evidence type="ECO:0000313" key="14">
    <source>
        <dbReference type="Proteomes" id="UP001210231"/>
    </source>
</evidence>
<dbReference type="EMBL" id="JAQGEF010000028">
    <property type="protein sequence ID" value="MDA3616362.1"/>
    <property type="molecule type" value="Genomic_DNA"/>
</dbReference>
<dbReference type="SUPFAM" id="SSF47323">
    <property type="entry name" value="Anticodon-binding domain of a subclass of class I aminoacyl-tRNA synthetases"/>
    <property type="match status" value="1"/>
</dbReference>
<dbReference type="SUPFAM" id="SSF46589">
    <property type="entry name" value="tRNA-binding arm"/>
    <property type="match status" value="1"/>
</dbReference>
<dbReference type="InterPro" id="IPR013155">
    <property type="entry name" value="M/V/L/I-tRNA-synth_anticd-bd"/>
</dbReference>
<evidence type="ECO:0000256" key="2">
    <source>
        <dbReference type="ARBA" id="ARBA00022598"/>
    </source>
</evidence>
<sequence>MELSKNFDHQTADSKWYQHWLDKQYFKSVPDGREPYTVVIPPPNVTGILHMGHCLNNTIQDVLVRRARMQGKNACWVPGTDHASIATEAKVVQMLRERGIAKSSLSRDEFLSYAWEWKEKYGGIILEQLKKLGCSLDWDRVNFTMDADYSQSVMDVFVDLYKKGLIYRGKRMINWDPKAKTALSDEEVIMRETNSKLYHLKYELVNEDGSPLGETITIATVRPETILGDSAVAVNPNDVRYQHLKGKKAVVPLINRHIPVIFDEYVETDFGTGALKVTPAHDKNDDMLGQKHGLEVIDIMNDDATFSEDAQLYIGMDRFDVRKQIVIDLEAKGYLVKTEDYTNQVGYSERSDAVVEPRLSMQWWVKMEPLATPALKVVMDGEINFHPAKFKNLYQHWMTNIKDWCISRQLWWGHRIPAWYDADGNFYVAANEADAYAQYYAAKGIDAAAQHNNELSQDEDCLDTWFSSWLWPFEVFDGLRHPGNEEVKYYYPTNTLVTAPEIIFFWVARMIMAGLEYEKVIPFKDVYFTGIVRDEQGRKMSKSLGNSPDLLKMIEEYGADAVRFGILISSPAGNDLLFDVKELATVKQGSFFINKIWNAMKLVKMWEGRQSETASETPHFAVSWFENRLAEAATEIDGLMAQFRLSEALKALYTLIWDDFCSWYLEWVKPGFEQPIDKGVYNKTVAFFSQLMTLLHPFLPFATEEVYHQLANRTDDITVKQWTKFEAADTSVLEKAAVLKQVITAIREARAKNQLKPKDSITLHITTENEVLYNDIADILSKQVNADGINFTQEAVAKTIAIAVEKDKFYIESQVELDTTAQRESLQKDLDHQKGFLNTVMKKLSNEKFVANAKPEVVAIEQKKQADAEARIKAIEESLASLG</sequence>
<evidence type="ECO:0000256" key="4">
    <source>
        <dbReference type="ARBA" id="ARBA00022840"/>
    </source>
</evidence>
<dbReference type="Pfam" id="PF10458">
    <property type="entry name" value="Val_tRNA-synt_C"/>
    <property type="match status" value="1"/>
</dbReference>
<dbReference type="Gene3D" id="3.40.50.620">
    <property type="entry name" value="HUPs"/>
    <property type="match status" value="2"/>
</dbReference>
<dbReference type="Pfam" id="PF08264">
    <property type="entry name" value="Anticodon_1"/>
    <property type="match status" value="1"/>
</dbReference>
<dbReference type="PROSITE" id="PS00178">
    <property type="entry name" value="AA_TRNA_LIGASE_I"/>
    <property type="match status" value="1"/>
</dbReference>
<evidence type="ECO:0000256" key="1">
    <source>
        <dbReference type="ARBA" id="ARBA00022490"/>
    </source>
</evidence>
<proteinExistence type="inferred from homology"/>
<dbReference type="InterPro" id="IPR001412">
    <property type="entry name" value="aa-tRNA-synth_I_CS"/>
</dbReference>
<dbReference type="InterPro" id="IPR002303">
    <property type="entry name" value="Valyl-tRNA_ligase"/>
</dbReference>
<dbReference type="InterPro" id="IPR033705">
    <property type="entry name" value="Anticodon_Ia_Val"/>
</dbReference>
<evidence type="ECO:0000256" key="3">
    <source>
        <dbReference type="ARBA" id="ARBA00022741"/>
    </source>
</evidence>
<keyword evidence="14" id="KW-1185">Reference proteome</keyword>
<dbReference type="NCBIfam" id="TIGR00422">
    <property type="entry name" value="valS"/>
    <property type="match status" value="1"/>
</dbReference>
<dbReference type="InterPro" id="IPR037118">
    <property type="entry name" value="Val-tRNA_synth_C_sf"/>
</dbReference>
<keyword evidence="7 9" id="KW-0030">Aminoacyl-tRNA synthetase</keyword>
<gene>
    <name evidence="9" type="primary">valS</name>
    <name evidence="13" type="ORF">O3P16_16210</name>
</gene>
<keyword evidence="5 9" id="KW-0648">Protein biosynthesis</keyword>
<dbReference type="HAMAP" id="MF_02004">
    <property type="entry name" value="Val_tRNA_synth_type1"/>
    <property type="match status" value="1"/>
</dbReference>
<dbReference type="SUPFAM" id="SSF50677">
    <property type="entry name" value="ValRS/IleRS/LeuRS editing domain"/>
    <property type="match status" value="1"/>
</dbReference>
<dbReference type="CDD" id="cd00817">
    <property type="entry name" value="ValRS_core"/>
    <property type="match status" value="1"/>
</dbReference>
<reference evidence="13 14" key="1">
    <citation type="submission" date="2022-12" db="EMBL/GenBank/DDBJ databases">
        <title>Chitinophagaceae gen. sp. nov., a new member of the family Chitinophagaceae, isolated from soil in a chemical factory.</title>
        <authorList>
            <person name="Ke Z."/>
        </authorList>
    </citation>
    <scope>NUCLEOTIDE SEQUENCE [LARGE SCALE GENOMIC DNA]</scope>
    <source>
        <strain evidence="13 14">LY-5</strain>
    </source>
</reference>
<dbReference type="RefSeq" id="WP_407032691.1">
    <property type="nucleotide sequence ID" value="NZ_JAQGEF010000028.1"/>
</dbReference>
<name>A0ABT4UPV8_9BACT</name>
<evidence type="ECO:0000259" key="10">
    <source>
        <dbReference type="Pfam" id="PF00133"/>
    </source>
</evidence>
<comment type="domain">
    <text evidence="9">The C-terminal coiled-coil domain is crucial for aminoacylation activity.</text>
</comment>
<evidence type="ECO:0000256" key="6">
    <source>
        <dbReference type="ARBA" id="ARBA00023054"/>
    </source>
</evidence>
<protein>
    <recommendedName>
        <fullName evidence="9">Valine--tRNA ligase</fullName>
        <ecNumber evidence="9">6.1.1.9</ecNumber>
    </recommendedName>
    <alternativeName>
        <fullName evidence="9">Valyl-tRNA synthetase</fullName>
        <shortName evidence="9">ValRS</shortName>
    </alternativeName>
</protein>
<comment type="subunit">
    <text evidence="9">Monomer.</text>
</comment>
<dbReference type="CDD" id="cd07962">
    <property type="entry name" value="Anticodon_Ia_Val"/>
    <property type="match status" value="1"/>
</dbReference>
<dbReference type="GO" id="GO:0004832">
    <property type="term" value="F:valine-tRNA ligase activity"/>
    <property type="evidence" value="ECO:0007669"/>
    <property type="project" value="UniProtKB-EC"/>
</dbReference>
<dbReference type="InterPro" id="IPR010978">
    <property type="entry name" value="tRNA-bd_arm"/>
</dbReference>
<keyword evidence="4 9" id="KW-0067">ATP-binding</keyword>
<dbReference type="Gene3D" id="1.10.287.380">
    <property type="entry name" value="Valyl-tRNA synthetase, C-terminal domain"/>
    <property type="match status" value="1"/>
</dbReference>
<feature type="short sequence motif" description="'HIGH' region" evidence="9">
    <location>
        <begin position="43"/>
        <end position="53"/>
    </location>
</feature>
<dbReference type="InterPro" id="IPR019499">
    <property type="entry name" value="Val-tRNA_synth_tRNA-bd"/>
</dbReference>
<feature type="short sequence motif" description="'KMSKS' region" evidence="9">
    <location>
        <begin position="539"/>
        <end position="543"/>
    </location>
</feature>
<dbReference type="SUPFAM" id="SSF52374">
    <property type="entry name" value="Nucleotidylyl transferase"/>
    <property type="match status" value="1"/>
</dbReference>
<feature type="domain" description="Methionyl/Valyl/Leucyl/Isoleucyl-tRNA synthetase anticodon-binding" evidence="11">
    <location>
        <begin position="624"/>
        <end position="762"/>
    </location>
</feature>
<keyword evidence="1 9" id="KW-0963">Cytoplasm</keyword>
<dbReference type="PANTHER" id="PTHR11946">
    <property type="entry name" value="VALYL-TRNA SYNTHETASES"/>
    <property type="match status" value="1"/>
</dbReference>
<evidence type="ECO:0000256" key="9">
    <source>
        <dbReference type="HAMAP-Rule" id="MF_02004"/>
    </source>
</evidence>
<keyword evidence="3 9" id="KW-0547">Nucleotide-binding</keyword>
<feature type="domain" description="Valyl-tRNA synthetase tRNA-binding arm" evidence="12">
    <location>
        <begin position="821"/>
        <end position="883"/>
    </location>
</feature>
<evidence type="ECO:0000256" key="5">
    <source>
        <dbReference type="ARBA" id="ARBA00022917"/>
    </source>
</evidence>
<evidence type="ECO:0000256" key="7">
    <source>
        <dbReference type="ARBA" id="ARBA00023146"/>
    </source>
</evidence>
<comment type="catalytic activity">
    <reaction evidence="8 9">
        <text>tRNA(Val) + L-valine + ATP = L-valyl-tRNA(Val) + AMP + diphosphate</text>
        <dbReference type="Rhea" id="RHEA:10704"/>
        <dbReference type="Rhea" id="RHEA-COMP:9672"/>
        <dbReference type="Rhea" id="RHEA-COMP:9708"/>
        <dbReference type="ChEBI" id="CHEBI:30616"/>
        <dbReference type="ChEBI" id="CHEBI:33019"/>
        <dbReference type="ChEBI" id="CHEBI:57762"/>
        <dbReference type="ChEBI" id="CHEBI:78442"/>
        <dbReference type="ChEBI" id="CHEBI:78537"/>
        <dbReference type="ChEBI" id="CHEBI:456215"/>
        <dbReference type="EC" id="6.1.1.9"/>
    </reaction>
</comment>
<dbReference type="Gene3D" id="3.90.740.10">
    <property type="entry name" value="Valyl/Leucyl/Isoleucyl-tRNA synthetase, editing domain"/>
    <property type="match status" value="1"/>
</dbReference>
<dbReference type="Gene3D" id="1.10.730.10">
    <property type="entry name" value="Isoleucyl-tRNA Synthetase, Domain 1"/>
    <property type="match status" value="1"/>
</dbReference>
<evidence type="ECO:0000256" key="8">
    <source>
        <dbReference type="ARBA" id="ARBA00047552"/>
    </source>
</evidence>
<comment type="subcellular location">
    <subcellularLocation>
        <location evidence="9">Cytoplasm</location>
    </subcellularLocation>
</comment>
<evidence type="ECO:0000259" key="11">
    <source>
        <dbReference type="Pfam" id="PF08264"/>
    </source>
</evidence>
<organism evidence="13 14">
    <name type="scientific">Polluticaenibacter yanchengensis</name>
    <dbReference type="NCBI Taxonomy" id="3014562"/>
    <lineage>
        <taxon>Bacteria</taxon>
        <taxon>Pseudomonadati</taxon>
        <taxon>Bacteroidota</taxon>
        <taxon>Chitinophagia</taxon>
        <taxon>Chitinophagales</taxon>
        <taxon>Chitinophagaceae</taxon>
        <taxon>Polluticaenibacter</taxon>
    </lineage>
</organism>
<dbReference type="Pfam" id="PF00133">
    <property type="entry name" value="tRNA-synt_1"/>
    <property type="match status" value="1"/>
</dbReference>
<evidence type="ECO:0000259" key="12">
    <source>
        <dbReference type="Pfam" id="PF10458"/>
    </source>
</evidence>
<comment type="similarity">
    <text evidence="9">Belongs to the class-I aminoacyl-tRNA synthetase family. ValS type 1 subfamily.</text>
</comment>
<accession>A0ABT4UPV8</accession>
<dbReference type="PANTHER" id="PTHR11946:SF109">
    <property type="entry name" value="VALINE--TRNA LIGASE"/>
    <property type="match status" value="1"/>
</dbReference>
<dbReference type="InterPro" id="IPR009008">
    <property type="entry name" value="Val/Leu/Ile-tRNA-synth_edit"/>
</dbReference>
<keyword evidence="6 9" id="KW-0175">Coiled coil</keyword>
<dbReference type="InterPro" id="IPR014729">
    <property type="entry name" value="Rossmann-like_a/b/a_fold"/>
</dbReference>
<feature type="binding site" evidence="9">
    <location>
        <position position="542"/>
    </location>
    <ligand>
        <name>ATP</name>
        <dbReference type="ChEBI" id="CHEBI:30616"/>
    </ligand>
</feature>
<dbReference type="InterPro" id="IPR002300">
    <property type="entry name" value="aa-tRNA-synth_Ia"/>
</dbReference>
<keyword evidence="2 9" id="KW-0436">Ligase</keyword>
<dbReference type="NCBIfam" id="NF004349">
    <property type="entry name" value="PRK05729.1"/>
    <property type="match status" value="1"/>
</dbReference>
<comment type="domain">
    <text evidence="9">ValRS has two distinct active sites: one for aminoacylation and one for editing. The misactivated threonine is translocated from the active site to the editing site.</text>
</comment>
<comment type="function">
    <text evidence="9">Catalyzes the attachment of valine to tRNA(Val). As ValRS can inadvertently accommodate and process structurally similar amino acids such as threonine, to avoid such errors, it has a 'posttransfer' editing activity that hydrolyzes mischarged Thr-tRNA(Val) in a tRNA-dependent manner.</text>
</comment>
<dbReference type="EC" id="6.1.1.9" evidence="9"/>
<evidence type="ECO:0000313" key="13">
    <source>
        <dbReference type="EMBL" id="MDA3616362.1"/>
    </source>
</evidence>
<dbReference type="InterPro" id="IPR009080">
    <property type="entry name" value="tRNAsynth_Ia_anticodon-bd"/>
</dbReference>
<dbReference type="PRINTS" id="PR00986">
    <property type="entry name" value="TRNASYNTHVAL"/>
</dbReference>
<feature type="domain" description="Aminoacyl-tRNA synthetase class Ia" evidence="10">
    <location>
        <begin position="15"/>
        <end position="577"/>
    </location>
</feature>
<dbReference type="Proteomes" id="UP001210231">
    <property type="component" value="Unassembled WGS sequence"/>
</dbReference>